<keyword evidence="3 10" id="KW-1134">Transmembrane beta strand</keyword>
<evidence type="ECO:0000256" key="7">
    <source>
        <dbReference type="ARBA" id="ARBA00023136"/>
    </source>
</evidence>
<evidence type="ECO:0000256" key="6">
    <source>
        <dbReference type="ARBA" id="ARBA00023077"/>
    </source>
</evidence>
<evidence type="ECO:0000256" key="4">
    <source>
        <dbReference type="ARBA" id="ARBA00022692"/>
    </source>
</evidence>
<dbReference type="InterPro" id="IPR039426">
    <property type="entry name" value="TonB-dep_rcpt-like"/>
</dbReference>
<evidence type="ECO:0000256" key="11">
    <source>
        <dbReference type="RuleBase" id="RU003357"/>
    </source>
</evidence>
<keyword evidence="5 12" id="KW-0732">Signal</keyword>
<keyword evidence="6 11" id="KW-0798">TonB box</keyword>
<evidence type="ECO:0000256" key="5">
    <source>
        <dbReference type="ARBA" id="ARBA00022729"/>
    </source>
</evidence>
<feature type="domain" description="TonB-dependent receptor plug" evidence="14">
    <location>
        <begin position="118"/>
        <end position="220"/>
    </location>
</feature>
<keyword evidence="8 15" id="KW-0675">Receptor</keyword>
<dbReference type="GO" id="GO:0009279">
    <property type="term" value="C:cell outer membrane"/>
    <property type="evidence" value="ECO:0007669"/>
    <property type="project" value="UniProtKB-SubCell"/>
</dbReference>
<gene>
    <name evidence="15" type="ORF">SAMN05421823_106132</name>
</gene>
<comment type="subcellular location">
    <subcellularLocation>
        <location evidence="1 10">Cell outer membrane</location>
        <topology evidence="1 10">Multi-pass membrane protein</topology>
    </subcellularLocation>
</comment>
<evidence type="ECO:0000256" key="9">
    <source>
        <dbReference type="ARBA" id="ARBA00023237"/>
    </source>
</evidence>
<dbReference type="InterPro" id="IPR012910">
    <property type="entry name" value="Plug_dom"/>
</dbReference>
<feature type="signal peptide" evidence="12">
    <location>
        <begin position="1"/>
        <end position="21"/>
    </location>
</feature>
<dbReference type="GO" id="GO:0015344">
    <property type="term" value="F:siderophore uptake transmembrane transporter activity"/>
    <property type="evidence" value="ECO:0007669"/>
    <property type="project" value="TreeGrafter"/>
</dbReference>
<dbReference type="STRING" id="1075417.SAMN05421823_106132"/>
<evidence type="ECO:0000259" key="14">
    <source>
        <dbReference type="Pfam" id="PF07715"/>
    </source>
</evidence>
<organism evidence="15 16">
    <name type="scientific">Catalinimonas alkaloidigena</name>
    <dbReference type="NCBI Taxonomy" id="1075417"/>
    <lineage>
        <taxon>Bacteria</taxon>
        <taxon>Pseudomonadati</taxon>
        <taxon>Bacteroidota</taxon>
        <taxon>Cytophagia</taxon>
        <taxon>Cytophagales</taxon>
        <taxon>Catalimonadaceae</taxon>
        <taxon>Catalinimonas</taxon>
    </lineage>
</organism>
<keyword evidence="4 10" id="KW-0812">Transmembrane</keyword>
<dbReference type="PANTHER" id="PTHR30069:SF29">
    <property type="entry name" value="HEMOGLOBIN AND HEMOGLOBIN-HAPTOGLOBIN-BINDING PROTEIN 1-RELATED"/>
    <property type="match status" value="1"/>
</dbReference>
<sequence>MRSVPGILLFLFGWLPFQARAQTVQVRDRADDRPLADAYVVFTTLRTGAAAYRLTDQDGHAQSPFAEPVQVETRLIGYRTRTDTLQPDQTYTLYLEADVQNLDEVVVTGTYQPSPRHEVLQRTRVIGAQRIQQQGALTLPDVLRNELNIGLSRDGVLGTSVSLQGLGGENVKILIDGVPVVGRQDGILDLNQLQLDDIARIEIVEGPMSVKYGADALAGVINLITKEAQEGWELGVQSHTESARQYLSEHEGTHRQSLSGSYHTGKATLQGRGGRYFFGGVPQPGVARARIWNPKQQHFGTAQVGYTFRRLKLHYKLDGLDEQIYSLGAPRYTGTRLVATDDRFQVRRLTQVLSAAAPQEARLRWDVFVSRQDFLRARTGTVKDLVTLHEQARGGSDSDTSRLVNYHSRGSLIKGREDAWLGYEVGYEVDRETGRGARIRDGQQTLYDVAVFASAELQPVPRLLLKPGLRLAYNSQYQAPPVPSLNVKYDLSDAWALRFTYGRGFRAPSLSELYLEFMDINHNVHGNPDLRAEYSHHLGLSSALRWERWGLDWQTELSLFYNDVRDKISLIQDTLTNDAYPVPRYLYFNIDRFRSQGGQWELRARRQRLEAGVGVGYTGRLNQYEAAYTTEAPRFFYSPQLSATLSYRPFARGPQLSLFYKRTGRTPLPGLTAEGQLVTYQQPAYAWLDASAVQSWWDDRLTLTLGVRNLLDVTNVRAGFSDSAHDGGSQTLLAVGRSGFFRLQFLISNAH</sequence>
<dbReference type="PROSITE" id="PS52016">
    <property type="entry name" value="TONB_DEPENDENT_REC_3"/>
    <property type="match status" value="1"/>
</dbReference>
<keyword evidence="16" id="KW-1185">Reference proteome</keyword>
<evidence type="ECO:0000256" key="1">
    <source>
        <dbReference type="ARBA" id="ARBA00004571"/>
    </source>
</evidence>
<dbReference type="OrthoDB" id="1109239at2"/>
<dbReference type="Pfam" id="PF07715">
    <property type="entry name" value="Plug"/>
    <property type="match status" value="1"/>
</dbReference>
<evidence type="ECO:0000256" key="3">
    <source>
        <dbReference type="ARBA" id="ARBA00022452"/>
    </source>
</evidence>
<dbReference type="Gene3D" id="2.170.130.10">
    <property type="entry name" value="TonB-dependent receptor, plug domain"/>
    <property type="match status" value="1"/>
</dbReference>
<dbReference type="Proteomes" id="UP000198510">
    <property type="component" value="Unassembled WGS sequence"/>
</dbReference>
<dbReference type="AlphaFoldDB" id="A0A1G9KDV2"/>
<feature type="domain" description="TonB-dependent receptor-like beta-barrel" evidence="13">
    <location>
        <begin position="268"/>
        <end position="710"/>
    </location>
</feature>
<reference evidence="15 16" key="1">
    <citation type="submission" date="2016-10" db="EMBL/GenBank/DDBJ databases">
        <authorList>
            <person name="de Groot N.N."/>
        </authorList>
    </citation>
    <scope>NUCLEOTIDE SEQUENCE [LARGE SCALE GENOMIC DNA]</scope>
    <source>
        <strain evidence="15 16">DSM 25186</strain>
    </source>
</reference>
<accession>A0A1G9KDV2</accession>
<dbReference type="Pfam" id="PF00593">
    <property type="entry name" value="TonB_dep_Rec_b-barrel"/>
    <property type="match status" value="1"/>
</dbReference>
<name>A0A1G9KDV2_9BACT</name>
<dbReference type="GO" id="GO:0044718">
    <property type="term" value="P:siderophore transmembrane transport"/>
    <property type="evidence" value="ECO:0007669"/>
    <property type="project" value="TreeGrafter"/>
</dbReference>
<evidence type="ECO:0000313" key="15">
    <source>
        <dbReference type="EMBL" id="SDL47871.1"/>
    </source>
</evidence>
<dbReference type="SUPFAM" id="SSF56935">
    <property type="entry name" value="Porins"/>
    <property type="match status" value="1"/>
</dbReference>
<dbReference type="RefSeq" id="WP_089683825.1">
    <property type="nucleotide sequence ID" value="NZ_FNFO01000006.1"/>
</dbReference>
<evidence type="ECO:0000313" key="16">
    <source>
        <dbReference type="Proteomes" id="UP000198510"/>
    </source>
</evidence>
<dbReference type="InterPro" id="IPR036942">
    <property type="entry name" value="Beta-barrel_TonB_sf"/>
</dbReference>
<feature type="chain" id="PRO_5011690130" evidence="12">
    <location>
        <begin position="22"/>
        <end position="751"/>
    </location>
</feature>
<evidence type="ECO:0000256" key="8">
    <source>
        <dbReference type="ARBA" id="ARBA00023170"/>
    </source>
</evidence>
<evidence type="ECO:0000256" key="2">
    <source>
        <dbReference type="ARBA" id="ARBA00022448"/>
    </source>
</evidence>
<dbReference type="Gene3D" id="2.40.170.20">
    <property type="entry name" value="TonB-dependent receptor, beta-barrel domain"/>
    <property type="match status" value="1"/>
</dbReference>
<dbReference type="InterPro" id="IPR037066">
    <property type="entry name" value="Plug_dom_sf"/>
</dbReference>
<protein>
    <submittedName>
        <fullName evidence="15">Outer membrane receptor for ferrienterochelin and colicins</fullName>
    </submittedName>
</protein>
<evidence type="ECO:0000256" key="12">
    <source>
        <dbReference type="SAM" id="SignalP"/>
    </source>
</evidence>
<proteinExistence type="inferred from homology"/>
<keyword evidence="2 10" id="KW-0813">Transport</keyword>
<evidence type="ECO:0000259" key="13">
    <source>
        <dbReference type="Pfam" id="PF00593"/>
    </source>
</evidence>
<comment type="similarity">
    <text evidence="10 11">Belongs to the TonB-dependent receptor family.</text>
</comment>
<keyword evidence="9 10" id="KW-0998">Cell outer membrane</keyword>
<dbReference type="EMBL" id="FNFO01000006">
    <property type="protein sequence ID" value="SDL47871.1"/>
    <property type="molecule type" value="Genomic_DNA"/>
</dbReference>
<evidence type="ECO:0000256" key="10">
    <source>
        <dbReference type="PROSITE-ProRule" id="PRU01360"/>
    </source>
</evidence>
<keyword evidence="7 10" id="KW-0472">Membrane</keyword>
<dbReference type="PANTHER" id="PTHR30069">
    <property type="entry name" value="TONB-DEPENDENT OUTER MEMBRANE RECEPTOR"/>
    <property type="match status" value="1"/>
</dbReference>
<dbReference type="InterPro" id="IPR000531">
    <property type="entry name" value="Beta-barrel_TonB"/>
</dbReference>